<name>A0ABQ5HBZ9_9ASTR</name>
<feature type="domain" description="Reverse transcriptase" evidence="2">
    <location>
        <begin position="49"/>
        <end position="145"/>
    </location>
</feature>
<dbReference type="InterPro" id="IPR000477">
    <property type="entry name" value="RT_dom"/>
</dbReference>
<dbReference type="PANTHER" id="PTHR37984">
    <property type="entry name" value="PROTEIN CBG26694"/>
    <property type="match status" value="1"/>
</dbReference>
<proteinExistence type="predicted"/>
<keyword evidence="5" id="KW-1185">Reference proteome</keyword>
<keyword evidence="4" id="KW-0808">Transferase</keyword>
<dbReference type="GO" id="GO:0003964">
    <property type="term" value="F:RNA-directed DNA polymerase activity"/>
    <property type="evidence" value="ECO:0007669"/>
    <property type="project" value="UniProtKB-KW"/>
</dbReference>
<dbReference type="SUPFAM" id="SSF56672">
    <property type="entry name" value="DNA/RNA polymerases"/>
    <property type="match status" value="1"/>
</dbReference>
<dbReference type="InterPro" id="IPR043502">
    <property type="entry name" value="DNA/RNA_pol_sf"/>
</dbReference>
<dbReference type="CDD" id="cd09274">
    <property type="entry name" value="RNase_HI_RT_Ty3"/>
    <property type="match status" value="1"/>
</dbReference>
<dbReference type="Gene3D" id="3.30.70.270">
    <property type="match status" value="2"/>
</dbReference>
<organism evidence="4 5">
    <name type="scientific">Tanacetum coccineum</name>
    <dbReference type="NCBI Taxonomy" id="301880"/>
    <lineage>
        <taxon>Eukaryota</taxon>
        <taxon>Viridiplantae</taxon>
        <taxon>Streptophyta</taxon>
        <taxon>Embryophyta</taxon>
        <taxon>Tracheophyta</taxon>
        <taxon>Spermatophyta</taxon>
        <taxon>Magnoliopsida</taxon>
        <taxon>eudicotyledons</taxon>
        <taxon>Gunneridae</taxon>
        <taxon>Pentapetalae</taxon>
        <taxon>asterids</taxon>
        <taxon>campanulids</taxon>
        <taxon>Asterales</taxon>
        <taxon>Asteraceae</taxon>
        <taxon>Asteroideae</taxon>
        <taxon>Anthemideae</taxon>
        <taxon>Anthemidinae</taxon>
        <taxon>Tanacetum</taxon>
    </lineage>
</organism>
<dbReference type="EMBL" id="BQNB010019387">
    <property type="protein sequence ID" value="GJT84772.1"/>
    <property type="molecule type" value="Genomic_DNA"/>
</dbReference>
<protein>
    <submittedName>
        <fullName evidence="4">Reverse transcriptase domain-containing protein</fullName>
    </submittedName>
</protein>
<dbReference type="Gene3D" id="3.10.10.10">
    <property type="entry name" value="HIV Type 1 Reverse Transcriptase, subunit A, domain 1"/>
    <property type="match status" value="1"/>
</dbReference>
<evidence type="ECO:0000313" key="5">
    <source>
        <dbReference type="Proteomes" id="UP001151760"/>
    </source>
</evidence>
<dbReference type="PANTHER" id="PTHR37984:SF5">
    <property type="entry name" value="PROTEIN NYNRIN-LIKE"/>
    <property type="match status" value="1"/>
</dbReference>
<accession>A0ABQ5HBZ9</accession>
<dbReference type="InterPro" id="IPR050951">
    <property type="entry name" value="Retrovirus_Pol_polyprotein"/>
</dbReference>
<evidence type="ECO:0000259" key="3">
    <source>
        <dbReference type="Pfam" id="PF17919"/>
    </source>
</evidence>
<comment type="caution">
    <text evidence="4">The sequence shown here is derived from an EMBL/GenBank/DDBJ whole genome shotgun (WGS) entry which is preliminary data.</text>
</comment>
<dbReference type="Proteomes" id="UP001151760">
    <property type="component" value="Unassembled WGS sequence"/>
</dbReference>
<dbReference type="Pfam" id="PF00078">
    <property type="entry name" value="RVT_1"/>
    <property type="match status" value="1"/>
</dbReference>
<sequence>MLRVDGERPEEKVKRLMSAKAEEPKLEDIAIVLNFFEFISMGSTGIVRQKKDGPFRMCIDYKELNNLTIKNCYPLPRIDDLFNQLQRSRYFSKIDLWSRYHQLRVQEDDIPKNAFRTRYGHFEFTIMPFGLKNAPAVFMDLMKRVPFIGHVVNSDGIHVDPNKIEAVKNWEAPKSPKKVRSFLGLEGYYRRFIANFSKIATLLTVLTQKHKKYVWGDEQEVAFQTLKDKLCNAPVLALPNGPEDFMVYCDASCQGLGCVLMQRGKISAYASRQLKIHEKNYTTHDLELGAMSVIYTDHKSLQHIFNQKELNMRKRGWIELFSDYDCEIRYHPGKANVVANALSRKERIKPKRVRAMNITIQSTIKGKILAAHNKASKVVNAPAKMLRGLDE</sequence>
<keyword evidence="4" id="KW-0695">RNA-directed DNA polymerase</keyword>
<keyword evidence="4" id="KW-0548">Nucleotidyltransferase</keyword>
<dbReference type="InterPro" id="IPR041577">
    <property type="entry name" value="RT_RNaseH_2"/>
</dbReference>
<evidence type="ECO:0000259" key="2">
    <source>
        <dbReference type="Pfam" id="PF00078"/>
    </source>
</evidence>
<dbReference type="InterPro" id="IPR043128">
    <property type="entry name" value="Rev_trsase/Diguanyl_cyclase"/>
</dbReference>
<evidence type="ECO:0000313" key="4">
    <source>
        <dbReference type="EMBL" id="GJT84772.1"/>
    </source>
</evidence>
<dbReference type="CDD" id="cd01647">
    <property type="entry name" value="RT_LTR"/>
    <property type="match status" value="1"/>
</dbReference>
<evidence type="ECO:0000256" key="1">
    <source>
        <dbReference type="ARBA" id="ARBA00023268"/>
    </source>
</evidence>
<dbReference type="Pfam" id="PF17919">
    <property type="entry name" value="RT_RNaseH_2"/>
    <property type="match status" value="1"/>
</dbReference>
<reference evidence="4" key="1">
    <citation type="journal article" date="2022" name="Int. J. Mol. Sci.">
        <title>Draft Genome of Tanacetum Coccineum: Genomic Comparison of Closely Related Tanacetum-Family Plants.</title>
        <authorList>
            <person name="Yamashiro T."/>
            <person name="Shiraishi A."/>
            <person name="Nakayama K."/>
            <person name="Satake H."/>
        </authorList>
    </citation>
    <scope>NUCLEOTIDE SEQUENCE</scope>
</reference>
<reference evidence="4" key="2">
    <citation type="submission" date="2022-01" db="EMBL/GenBank/DDBJ databases">
        <authorList>
            <person name="Yamashiro T."/>
            <person name="Shiraishi A."/>
            <person name="Satake H."/>
            <person name="Nakayama K."/>
        </authorList>
    </citation>
    <scope>NUCLEOTIDE SEQUENCE</scope>
</reference>
<gene>
    <name evidence="4" type="ORF">Tco_1066489</name>
</gene>
<keyword evidence="1" id="KW-0511">Multifunctional enzyme</keyword>
<feature type="domain" description="Reverse transcriptase/retrotransposon-derived protein RNase H-like" evidence="3">
    <location>
        <begin position="215"/>
        <end position="292"/>
    </location>
</feature>